<evidence type="ECO:0000313" key="3">
    <source>
        <dbReference type="Proteomes" id="UP000774570"/>
    </source>
</evidence>
<dbReference type="EMBL" id="JAIBOA010000002">
    <property type="protein sequence ID" value="MBW8481493.1"/>
    <property type="molecule type" value="Genomic_DNA"/>
</dbReference>
<sequence length="214" mass="22813">MNPTDRQRKLLFGGLVVALTGVGVYLTVAGPTGDDDHAAARPSASASPSAGPTGPESPPPGISGPLKNGQFDIYRLLPFSQQEFTQAAGVAQRFMAAYCTFRYDEDPAAYLGRFDGLVTDEVRGQLQQAAADLGVQEDRKAKQTVAQGSASLDQVRTIEDNSIIFLVTGHRQLTEAGKNRQESRQFAVTVARDGGALKVYGFEFSDKGQAGDTE</sequence>
<protein>
    <recommendedName>
        <fullName evidence="4">Conjugal transfer protein</fullName>
    </recommendedName>
</protein>
<evidence type="ECO:0000313" key="2">
    <source>
        <dbReference type="EMBL" id="MBW8481493.1"/>
    </source>
</evidence>
<organism evidence="2 3">
    <name type="scientific">Actinomadura parmotrematis</name>
    <dbReference type="NCBI Taxonomy" id="2864039"/>
    <lineage>
        <taxon>Bacteria</taxon>
        <taxon>Bacillati</taxon>
        <taxon>Actinomycetota</taxon>
        <taxon>Actinomycetes</taxon>
        <taxon>Streptosporangiales</taxon>
        <taxon>Thermomonosporaceae</taxon>
        <taxon>Actinomadura</taxon>
    </lineage>
</organism>
<proteinExistence type="predicted"/>
<name>A0ABS7FPK7_9ACTN</name>
<evidence type="ECO:0000256" key="1">
    <source>
        <dbReference type="SAM" id="MobiDB-lite"/>
    </source>
</evidence>
<comment type="caution">
    <text evidence="2">The sequence shown here is derived from an EMBL/GenBank/DDBJ whole genome shotgun (WGS) entry which is preliminary data.</text>
</comment>
<gene>
    <name evidence="2" type="ORF">K1Y72_03855</name>
</gene>
<dbReference type="Proteomes" id="UP000774570">
    <property type="component" value="Unassembled WGS sequence"/>
</dbReference>
<dbReference type="RefSeq" id="WP_220163268.1">
    <property type="nucleotide sequence ID" value="NZ_JAIBOA010000002.1"/>
</dbReference>
<keyword evidence="3" id="KW-1185">Reference proteome</keyword>
<evidence type="ECO:0008006" key="4">
    <source>
        <dbReference type="Google" id="ProtNLM"/>
    </source>
</evidence>
<reference evidence="2 3" key="1">
    <citation type="submission" date="2021-07" db="EMBL/GenBank/DDBJ databases">
        <title>Actinomadura sp. PM05-2 isolated from lichen.</title>
        <authorList>
            <person name="Somphong A."/>
            <person name="Phongsopitanun W."/>
            <person name="Tanasupawat S."/>
            <person name="Peongsungnone V."/>
        </authorList>
    </citation>
    <scope>NUCLEOTIDE SEQUENCE [LARGE SCALE GENOMIC DNA]</scope>
    <source>
        <strain evidence="2 3">PM05-2</strain>
    </source>
</reference>
<feature type="compositionally biased region" description="Low complexity" evidence="1">
    <location>
        <begin position="40"/>
        <end position="54"/>
    </location>
</feature>
<feature type="region of interest" description="Disordered" evidence="1">
    <location>
        <begin position="35"/>
        <end position="65"/>
    </location>
</feature>
<accession>A0ABS7FPK7</accession>